<proteinExistence type="predicted"/>
<feature type="region of interest" description="Disordered" evidence="1">
    <location>
        <begin position="65"/>
        <end position="113"/>
    </location>
</feature>
<dbReference type="InParanoid" id="A0A317XU54"/>
<evidence type="ECO:0000313" key="3">
    <source>
        <dbReference type="Proteomes" id="UP000246740"/>
    </source>
</evidence>
<sequence>MRSRRFFLSLTAVEGRLESLCGTVRGILTDDCISLRPFEVSTAFEETLLYPRACRPSQAQDLASTGRERCLANPSRRKATTASRKLGLRVPLSSARPVTPQARESRSSHGTRLNNNGNPVWSCLFVRCNLRHGVSLRRSIAPR</sequence>
<evidence type="ECO:0000256" key="1">
    <source>
        <dbReference type="SAM" id="MobiDB-lite"/>
    </source>
</evidence>
<organism evidence="2 3">
    <name type="scientific">Testicularia cyperi</name>
    <dbReference type="NCBI Taxonomy" id="1882483"/>
    <lineage>
        <taxon>Eukaryota</taxon>
        <taxon>Fungi</taxon>
        <taxon>Dikarya</taxon>
        <taxon>Basidiomycota</taxon>
        <taxon>Ustilaginomycotina</taxon>
        <taxon>Ustilaginomycetes</taxon>
        <taxon>Ustilaginales</taxon>
        <taxon>Anthracoideaceae</taxon>
        <taxon>Testicularia</taxon>
    </lineage>
</organism>
<name>A0A317XU54_9BASI</name>
<protein>
    <submittedName>
        <fullName evidence="2">Uncharacterized protein</fullName>
    </submittedName>
</protein>
<evidence type="ECO:0000313" key="2">
    <source>
        <dbReference type="EMBL" id="PWZ00899.1"/>
    </source>
</evidence>
<keyword evidence="3" id="KW-1185">Reference proteome</keyword>
<reference evidence="2 3" key="1">
    <citation type="journal article" date="2018" name="Mol. Biol. Evol.">
        <title>Broad Genomic Sampling Reveals a Smut Pathogenic Ancestry of the Fungal Clade Ustilaginomycotina.</title>
        <authorList>
            <person name="Kijpornyongpan T."/>
            <person name="Mondo S.J."/>
            <person name="Barry K."/>
            <person name="Sandor L."/>
            <person name="Lee J."/>
            <person name="Lipzen A."/>
            <person name="Pangilinan J."/>
            <person name="LaButti K."/>
            <person name="Hainaut M."/>
            <person name="Henrissat B."/>
            <person name="Grigoriev I.V."/>
            <person name="Spatafora J.W."/>
            <person name="Aime M.C."/>
        </authorList>
    </citation>
    <scope>NUCLEOTIDE SEQUENCE [LARGE SCALE GENOMIC DNA]</scope>
    <source>
        <strain evidence="2 3">MCA 3645</strain>
    </source>
</reference>
<dbReference type="Proteomes" id="UP000246740">
    <property type="component" value="Unassembled WGS sequence"/>
</dbReference>
<gene>
    <name evidence="2" type="ORF">BCV70DRAFT_199267</name>
</gene>
<dbReference type="AlphaFoldDB" id="A0A317XU54"/>
<accession>A0A317XU54</accession>
<dbReference type="EMBL" id="KZ819191">
    <property type="protein sequence ID" value="PWZ00899.1"/>
    <property type="molecule type" value="Genomic_DNA"/>
</dbReference>